<evidence type="ECO:0000313" key="3">
    <source>
        <dbReference type="Proteomes" id="UP000481043"/>
    </source>
</evidence>
<dbReference type="Proteomes" id="UP000481043">
    <property type="component" value="Unassembled WGS sequence"/>
</dbReference>
<protein>
    <submittedName>
        <fullName evidence="2">Uncharacterized protein</fullName>
    </submittedName>
</protein>
<name>A0A6M0QB00_9BACI</name>
<evidence type="ECO:0000256" key="1">
    <source>
        <dbReference type="SAM" id="Phobius"/>
    </source>
</evidence>
<keyword evidence="1" id="KW-1133">Transmembrane helix</keyword>
<keyword evidence="1" id="KW-0472">Membrane</keyword>
<sequence length="83" mass="9849">MSFNWEKWERTRKLGLVRFVLLYGILLYGTVVFFVLLGLAVILRIDQTITEHITRALFLGLVFGIYYYLTTESKYKKHIKDKS</sequence>
<keyword evidence="1" id="KW-0812">Transmembrane</keyword>
<feature type="transmembrane region" description="Helical" evidence="1">
    <location>
        <begin position="20"/>
        <end position="43"/>
    </location>
</feature>
<dbReference type="AlphaFoldDB" id="A0A6M0QB00"/>
<keyword evidence="3" id="KW-1185">Reference proteome</keyword>
<gene>
    <name evidence="2" type="ORF">G4D63_17240</name>
</gene>
<dbReference type="RefSeq" id="WP_163181067.1">
    <property type="nucleotide sequence ID" value="NZ_JAAIWM010000007.1"/>
</dbReference>
<feature type="transmembrane region" description="Helical" evidence="1">
    <location>
        <begin position="49"/>
        <end position="69"/>
    </location>
</feature>
<reference evidence="2 3" key="1">
    <citation type="submission" date="2020-02" db="EMBL/GenBank/DDBJ databases">
        <title>Bacillus aquiflavi sp. nov., isolated from yellow water of strong flavor Chinese baijiu in Yibin region of China.</title>
        <authorList>
            <person name="Xie J."/>
        </authorList>
    </citation>
    <scope>NUCLEOTIDE SEQUENCE [LARGE SCALE GENOMIC DNA]</scope>
    <source>
        <strain evidence="2 3">SA4</strain>
    </source>
</reference>
<proteinExistence type="predicted"/>
<accession>A0A6M0QB00</accession>
<dbReference type="EMBL" id="JAAIWM010000007">
    <property type="protein sequence ID" value="NEY73482.1"/>
    <property type="molecule type" value="Genomic_DNA"/>
</dbReference>
<evidence type="ECO:0000313" key="2">
    <source>
        <dbReference type="EMBL" id="NEY73482.1"/>
    </source>
</evidence>
<comment type="caution">
    <text evidence="2">The sequence shown here is derived from an EMBL/GenBank/DDBJ whole genome shotgun (WGS) entry which is preliminary data.</text>
</comment>
<organism evidence="2 3">
    <name type="scientific">Bacillus mesophilus</name>
    <dbReference type="NCBI Taxonomy" id="1808955"/>
    <lineage>
        <taxon>Bacteria</taxon>
        <taxon>Bacillati</taxon>
        <taxon>Bacillota</taxon>
        <taxon>Bacilli</taxon>
        <taxon>Bacillales</taxon>
        <taxon>Bacillaceae</taxon>
        <taxon>Bacillus</taxon>
    </lineage>
</organism>